<evidence type="ECO:0000313" key="7">
    <source>
        <dbReference type="Proteomes" id="UP000265566"/>
    </source>
</evidence>
<dbReference type="Pfam" id="PF02567">
    <property type="entry name" value="PhzC-PhzF"/>
    <property type="match status" value="1"/>
</dbReference>
<dbReference type="Gene3D" id="3.10.310.10">
    <property type="entry name" value="Diaminopimelate Epimerase, Chain A, domain 1"/>
    <property type="match status" value="2"/>
</dbReference>
<dbReference type="KEGG" id="mtr:25493781"/>
<reference evidence="4" key="5">
    <citation type="journal article" date="2018" name="Nat. Plants">
        <title>Whole-genome landscape of Medicago truncatula symbiotic genes.</title>
        <authorList>
            <person name="Pecrix Y."/>
            <person name="Gamas P."/>
            <person name="Carrere S."/>
        </authorList>
    </citation>
    <scope>NUCLEOTIDE SEQUENCE</scope>
    <source>
        <tissue evidence="4">Leaves</tissue>
    </source>
</reference>
<evidence type="ECO:0000313" key="3">
    <source>
        <dbReference type="EMBL" id="KEH31874.1"/>
    </source>
</evidence>
<evidence type="ECO:0000313" key="6">
    <source>
        <dbReference type="Proteomes" id="UP000002051"/>
    </source>
</evidence>
<dbReference type="PANTHER" id="PTHR13774">
    <property type="entry name" value="PHENAZINE BIOSYNTHESIS PROTEIN"/>
    <property type="match status" value="1"/>
</dbReference>
<proteinExistence type="inferred from homology"/>
<accession>A0A072UPZ9</accession>
<dbReference type="Proteomes" id="UP000265566">
    <property type="component" value="Chromosome 4"/>
</dbReference>
<dbReference type="OrthoDB" id="75169at2759"/>
<sequence>MSKKPMKYYVVDAFTESAFKGNPAAVCLLEEERDDEWLQALAAEFNISMTSYLIPIQQETKIPRFHLRWFSPIVEDNLCGHATLAAAHVAFSSGLVDRDVIEFMTQSGMLTAKKISSINGSTSGMKNFQNHEAKDVFYVELDFPADPISELKFDDISLISGVLSEASIVDVKRTEIQDDLIVVVASAKNVTEVQPHFDAIYKLPVRGVSVSGVAPPESGFDFYSRFFCPKIGINEDPVCGTAHLGMASYWSKKLGKCDLKAYQTSTRGGVLNIHIDERKQRVFLRGKAITVMEGFVLV</sequence>
<name>A0A072UPZ9_MEDTR</name>
<dbReference type="InterPro" id="IPR003719">
    <property type="entry name" value="Phenazine_PhzF-like"/>
</dbReference>
<dbReference type="NCBIfam" id="TIGR00654">
    <property type="entry name" value="PhzF_family"/>
    <property type="match status" value="1"/>
</dbReference>
<evidence type="ECO:0000256" key="2">
    <source>
        <dbReference type="ARBA" id="ARBA00023235"/>
    </source>
</evidence>
<reference evidence="7" key="4">
    <citation type="journal article" date="2018" name="Nat. Plants">
        <title>Whole-genome landscape of Medicago truncatula symbiotic genes.</title>
        <authorList>
            <person name="Pecrix Y."/>
            <person name="Staton S.E."/>
            <person name="Sallet E."/>
            <person name="Lelandais-Briere C."/>
            <person name="Moreau S."/>
            <person name="Carrere S."/>
            <person name="Blein T."/>
            <person name="Jardinaud M.F."/>
            <person name="Latrasse D."/>
            <person name="Zouine M."/>
            <person name="Zahm M."/>
            <person name="Kreplak J."/>
            <person name="Mayjonade B."/>
            <person name="Satge C."/>
            <person name="Perez M."/>
            <person name="Cauet S."/>
            <person name="Marande W."/>
            <person name="Chantry-Darmon C."/>
            <person name="Lopez-Roques C."/>
            <person name="Bouchez O."/>
            <person name="Berard A."/>
            <person name="Debelle F."/>
            <person name="Munos S."/>
            <person name="Bendahmane A."/>
            <person name="Berges H."/>
            <person name="Niebel A."/>
            <person name="Buitink J."/>
            <person name="Frugier F."/>
            <person name="Benhamed M."/>
            <person name="Crespi M."/>
            <person name="Gouzy J."/>
            <person name="Gamas P."/>
        </authorList>
    </citation>
    <scope>NUCLEOTIDE SEQUENCE [LARGE SCALE GENOMIC DNA]</scope>
    <source>
        <strain evidence="7">cv. Jemalong A17</strain>
    </source>
</reference>
<keyword evidence="2" id="KW-0413">Isomerase</keyword>
<dbReference type="SUPFAM" id="SSF54506">
    <property type="entry name" value="Diaminopimelate epimerase-like"/>
    <property type="match status" value="1"/>
</dbReference>
<dbReference type="Proteomes" id="UP000002051">
    <property type="component" value="Chromosome 4"/>
</dbReference>
<evidence type="ECO:0000313" key="5">
    <source>
        <dbReference type="EnsemblPlants" id="KEH31874"/>
    </source>
</evidence>
<organism evidence="3 6">
    <name type="scientific">Medicago truncatula</name>
    <name type="common">Barrel medic</name>
    <name type="synonym">Medicago tribuloides</name>
    <dbReference type="NCBI Taxonomy" id="3880"/>
    <lineage>
        <taxon>Eukaryota</taxon>
        <taxon>Viridiplantae</taxon>
        <taxon>Streptophyta</taxon>
        <taxon>Embryophyta</taxon>
        <taxon>Tracheophyta</taxon>
        <taxon>Spermatophyta</taxon>
        <taxon>Magnoliopsida</taxon>
        <taxon>eudicotyledons</taxon>
        <taxon>Gunneridae</taxon>
        <taxon>Pentapetalae</taxon>
        <taxon>rosids</taxon>
        <taxon>fabids</taxon>
        <taxon>Fabales</taxon>
        <taxon>Fabaceae</taxon>
        <taxon>Papilionoideae</taxon>
        <taxon>50 kb inversion clade</taxon>
        <taxon>NPAAA clade</taxon>
        <taxon>Hologalegina</taxon>
        <taxon>IRL clade</taxon>
        <taxon>Trifolieae</taxon>
        <taxon>Medicago</taxon>
    </lineage>
</organism>
<dbReference type="GO" id="GO:0005737">
    <property type="term" value="C:cytoplasm"/>
    <property type="evidence" value="ECO:0000318"/>
    <property type="project" value="GO_Central"/>
</dbReference>
<dbReference type="AlphaFoldDB" id="A0A072UPZ9"/>
<keyword evidence="6" id="KW-1185">Reference proteome</keyword>
<dbReference type="GO" id="GO:0016853">
    <property type="term" value="F:isomerase activity"/>
    <property type="evidence" value="ECO:0000318"/>
    <property type="project" value="GO_Central"/>
</dbReference>
<reference evidence="5" key="3">
    <citation type="submission" date="2015-04" db="UniProtKB">
        <authorList>
            <consortium name="EnsemblPlants"/>
        </authorList>
    </citation>
    <scope>IDENTIFICATION</scope>
    <source>
        <strain evidence="5">cv. Jemalong A17</strain>
    </source>
</reference>
<evidence type="ECO:0000256" key="1">
    <source>
        <dbReference type="ARBA" id="ARBA00008270"/>
    </source>
</evidence>
<evidence type="ECO:0000313" key="4">
    <source>
        <dbReference type="EMBL" id="RHN63567.1"/>
    </source>
</evidence>
<dbReference type="HOGENOM" id="CLU_048756_2_1_1"/>
<reference evidence="3 6" key="1">
    <citation type="journal article" date="2011" name="Nature">
        <title>The Medicago genome provides insight into the evolution of rhizobial symbioses.</title>
        <authorList>
            <person name="Young N.D."/>
            <person name="Debelle F."/>
            <person name="Oldroyd G.E."/>
            <person name="Geurts R."/>
            <person name="Cannon S.B."/>
            <person name="Udvardi M.K."/>
            <person name="Benedito V.A."/>
            <person name="Mayer K.F."/>
            <person name="Gouzy J."/>
            <person name="Schoof H."/>
            <person name="Van de Peer Y."/>
            <person name="Proost S."/>
            <person name="Cook D.R."/>
            <person name="Meyers B.C."/>
            <person name="Spannagl M."/>
            <person name="Cheung F."/>
            <person name="De Mita S."/>
            <person name="Krishnakumar V."/>
            <person name="Gundlach H."/>
            <person name="Zhou S."/>
            <person name="Mudge J."/>
            <person name="Bharti A.K."/>
            <person name="Murray J.D."/>
            <person name="Naoumkina M.A."/>
            <person name="Rosen B."/>
            <person name="Silverstein K.A."/>
            <person name="Tang H."/>
            <person name="Rombauts S."/>
            <person name="Zhao P.X."/>
            <person name="Zhou P."/>
            <person name="Barbe V."/>
            <person name="Bardou P."/>
            <person name="Bechner M."/>
            <person name="Bellec A."/>
            <person name="Berger A."/>
            <person name="Berges H."/>
            <person name="Bidwell S."/>
            <person name="Bisseling T."/>
            <person name="Choisne N."/>
            <person name="Couloux A."/>
            <person name="Denny R."/>
            <person name="Deshpande S."/>
            <person name="Dai X."/>
            <person name="Doyle J.J."/>
            <person name="Dudez A.M."/>
            <person name="Farmer A.D."/>
            <person name="Fouteau S."/>
            <person name="Franken C."/>
            <person name="Gibelin C."/>
            <person name="Gish J."/>
            <person name="Goldstein S."/>
            <person name="Gonzalez A.J."/>
            <person name="Green P.J."/>
            <person name="Hallab A."/>
            <person name="Hartog M."/>
            <person name="Hua A."/>
            <person name="Humphray S.J."/>
            <person name="Jeong D.H."/>
            <person name="Jing Y."/>
            <person name="Jocker A."/>
            <person name="Kenton S.M."/>
            <person name="Kim D.J."/>
            <person name="Klee K."/>
            <person name="Lai H."/>
            <person name="Lang C."/>
            <person name="Lin S."/>
            <person name="Macmil S.L."/>
            <person name="Magdelenat G."/>
            <person name="Matthews L."/>
            <person name="McCorrison J."/>
            <person name="Monaghan E.L."/>
            <person name="Mun J.H."/>
            <person name="Najar F.Z."/>
            <person name="Nicholson C."/>
            <person name="Noirot C."/>
            <person name="O'Bleness M."/>
            <person name="Paule C.R."/>
            <person name="Poulain J."/>
            <person name="Prion F."/>
            <person name="Qin B."/>
            <person name="Qu C."/>
            <person name="Retzel E.F."/>
            <person name="Riddle C."/>
            <person name="Sallet E."/>
            <person name="Samain S."/>
            <person name="Samson N."/>
            <person name="Sanders I."/>
            <person name="Saurat O."/>
            <person name="Scarpelli C."/>
            <person name="Schiex T."/>
            <person name="Segurens B."/>
            <person name="Severin A.J."/>
            <person name="Sherrier D.J."/>
            <person name="Shi R."/>
            <person name="Sims S."/>
            <person name="Singer S.R."/>
            <person name="Sinharoy S."/>
            <person name="Sterck L."/>
            <person name="Viollet A."/>
            <person name="Wang B.B."/>
            <person name="Wang K."/>
            <person name="Wang M."/>
            <person name="Wang X."/>
            <person name="Warfsmann J."/>
            <person name="Weissenbach J."/>
            <person name="White D.D."/>
            <person name="White J.D."/>
            <person name="Wiley G.B."/>
            <person name="Wincker P."/>
            <person name="Xing Y."/>
            <person name="Yang L."/>
            <person name="Yao Z."/>
            <person name="Ying F."/>
            <person name="Zhai J."/>
            <person name="Zhou L."/>
            <person name="Zuber A."/>
            <person name="Denarie J."/>
            <person name="Dixon R.A."/>
            <person name="May G.D."/>
            <person name="Schwartz D.C."/>
            <person name="Rogers J."/>
            <person name="Quetier F."/>
            <person name="Town C.D."/>
            <person name="Roe B.A."/>
        </authorList>
    </citation>
    <scope>NUCLEOTIDE SEQUENCE [LARGE SCALE GENOMIC DNA]</scope>
    <source>
        <strain evidence="3">A17</strain>
        <strain evidence="5 6">cv. Jemalong A17</strain>
    </source>
</reference>
<protein>
    <submittedName>
        <fullName evidence="3">Phenazine biosynthesis PhzC/PhzF family protein</fullName>
    </submittedName>
    <submittedName>
        <fullName evidence="4">Putative phenazine biosynthesis PhzF protein</fullName>
    </submittedName>
</protein>
<dbReference type="PIRSF" id="PIRSF016184">
    <property type="entry name" value="PhzC_PhzF"/>
    <property type="match status" value="1"/>
</dbReference>
<dbReference type="EMBL" id="PSQE01000004">
    <property type="protein sequence ID" value="RHN63567.1"/>
    <property type="molecule type" value="Genomic_DNA"/>
</dbReference>
<dbReference type="PANTHER" id="PTHR13774:SF17">
    <property type="entry name" value="PHENAZINE BIOSYNTHESIS-LIKE DOMAIN-CONTAINING PROTEIN"/>
    <property type="match status" value="1"/>
</dbReference>
<dbReference type="EnsemblPlants" id="KEH31874">
    <property type="protein sequence ID" value="KEH31874"/>
    <property type="gene ID" value="MTR_4g107220"/>
</dbReference>
<gene>
    <name evidence="5" type="primary">25493781</name>
    <name evidence="3" type="ordered locus">MTR_4g107220</name>
    <name evidence="4" type="ORF">MtrunA17_Chr4g0059681</name>
</gene>
<comment type="similarity">
    <text evidence="1">Belongs to the PhzF family.</text>
</comment>
<dbReference type="Gramene" id="rna26281">
    <property type="protein sequence ID" value="RHN63567.1"/>
    <property type="gene ID" value="gene26281"/>
</dbReference>
<dbReference type="STRING" id="3880.A0A072UPZ9"/>
<dbReference type="EMBL" id="CM001220">
    <property type="protein sequence ID" value="KEH31874.1"/>
    <property type="molecule type" value="Genomic_DNA"/>
</dbReference>
<reference evidence="3 6" key="2">
    <citation type="journal article" date="2014" name="BMC Genomics">
        <title>An improved genome release (version Mt4.0) for the model legume Medicago truncatula.</title>
        <authorList>
            <person name="Tang H."/>
            <person name="Krishnakumar V."/>
            <person name="Bidwell S."/>
            <person name="Rosen B."/>
            <person name="Chan A."/>
            <person name="Zhou S."/>
            <person name="Gentzbittel L."/>
            <person name="Childs K.L."/>
            <person name="Yandell M."/>
            <person name="Gundlach H."/>
            <person name="Mayer K.F."/>
            <person name="Schwartz D.C."/>
            <person name="Town C.D."/>
        </authorList>
    </citation>
    <scope>GENOME REANNOTATION</scope>
    <source>
        <strain evidence="3">A17</strain>
        <strain evidence="5 6">cv. Jemalong A17</strain>
    </source>
</reference>